<dbReference type="InterPro" id="IPR052160">
    <property type="entry name" value="Gypsy_RT_Integrase-like"/>
</dbReference>
<dbReference type="EMBL" id="AVOT02006822">
    <property type="protein sequence ID" value="MBW0482525.1"/>
    <property type="molecule type" value="Genomic_DNA"/>
</dbReference>
<dbReference type="Proteomes" id="UP000765509">
    <property type="component" value="Unassembled WGS sequence"/>
</dbReference>
<comment type="caution">
    <text evidence="2">The sequence shown here is derived from an EMBL/GenBank/DDBJ whole genome shotgun (WGS) entry which is preliminary data.</text>
</comment>
<organism evidence="2 3">
    <name type="scientific">Austropuccinia psidii MF-1</name>
    <dbReference type="NCBI Taxonomy" id="1389203"/>
    <lineage>
        <taxon>Eukaryota</taxon>
        <taxon>Fungi</taxon>
        <taxon>Dikarya</taxon>
        <taxon>Basidiomycota</taxon>
        <taxon>Pucciniomycotina</taxon>
        <taxon>Pucciniomycetes</taxon>
        <taxon>Pucciniales</taxon>
        <taxon>Sphaerophragmiaceae</taxon>
        <taxon>Austropuccinia</taxon>
    </lineage>
</organism>
<dbReference type="OrthoDB" id="2273864at2759"/>
<dbReference type="Gene3D" id="1.10.340.70">
    <property type="match status" value="1"/>
</dbReference>
<dbReference type="InterPro" id="IPR041588">
    <property type="entry name" value="Integrase_H2C2"/>
</dbReference>
<sequence>MFSDLVDQIQKEVWQGKYYRKGLKKLARDESVPGYSLEPQAMLLLLKDRVVIPRNQKIELDILQKPHDSPLARHPGQEKTLKLIKREFNWAGMNQIIKGYVSSCKQCSRNKSINHKKFGLLKPIQIPSGL</sequence>
<dbReference type="PANTHER" id="PTHR47266">
    <property type="entry name" value="ENDONUCLEASE-RELATED"/>
    <property type="match status" value="1"/>
</dbReference>
<evidence type="ECO:0000313" key="2">
    <source>
        <dbReference type="EMBL" id="MBW0482525.1"/>
    </source>
</evidence>
<proteinExistence type="predicted"/>
<dbReference type="Pfam" id="PF17921">
    <property type="entry name" value="Integrase_H2C2"/>
    <property type="match status" value="1"/>
</dbReference>
<name>A0A9Q3CG46_9BASI</name>
<evidence type="ECO:0000313" key="3">
    <source>
        <dbReference type="Proteomes" id="UP000765509"/>
    </source>
</evidence>
<accession>A0A9Q3CG46</accession>
<evidence type="ECO:0000259" key="1">
    <source>
        <dbReference type="Pfam" id="PF17921"/>
    </source>
</evidence>
<keyword evidence="3" id="KW-1185">Reference proteome</keyword>
<dbReference type="FunFam" id="1.10.340.70:FF:000001">
    <property type="entry name" value="Retrovirus-related Pol polyprotein from transposon gypsy-like Protein"/>
    <property type="match status" value="1"/>
</dbReference>
<reference evidence="2" key="1">
    <citation type="submission" date="2021-03" db="EMBL/GenBank/DDBJ databases">
        <title>Draft genome sequence of rust myrtle Austropuccinia psidii MF-1, a brazilian biotype.</title>
        <authorList>
            <person name="Quecine M.C."/>
            <person name="Pachon D.M.R."/>
            <person name="Bonatelli M.L."/>
            <person name="Correr F.H."/>
            <person name="Franceschini L.M."/>
            <person name="Leite T.F."/>
            <person name="Margarido G.R.A."/>
            <person name="Almeida C.A."/>
            <person name="Ferrarezi J.A."/>
            <person name="Labate C.A."/>
        </authorList>
    </citation>
    <scope>NUCLEOTIDE SEQUENCE</scope>
    <source>
        <strain evidence="2">MF-1</strain>
    </source>
</reference>
<gene>
    <name evidence="2" type="ORF">O181_022240</name>
</gene>
<protein>
    <recommendedName>
        <fullName evidence="1">Integrase zinc-binding domain-containing protein</fullName>
    </recommendedName>
</protein>
<feature type="domain" description="Integrase zinc-binding" evidence="1">
    <location>
        <begin position="57"/>
        <end position="112"/>
    </location>
</feature>
<dbReference type="AlphaFoldDB" id="A0A9Q3CG46"/>